<dbReference type="InterPro" id="IPR038765">
    <property type="entry name" value="Papain-like_cys_pep_sf"/>
</dbReference>
<name>A0ABU6SMM8_9FABA</name>
<keyword evidence="3" id="KW-0378">Hydrolase</keyword>
<reference evidence="5 6" key="1">
    <citation type="journal article" date="2023" name="Plants (Basel)">
        <title>Bridging the Gap: Combining Genomics and Transcriptomics Approaches to Understand Stylosanthes scabra, an Orphan Legume from the Brazilian Caatinga.</title>
        <authorList>
            <person name="Ferreira-Neto J.R.C."/>
            <person name="da Silva M.D."/>
            <person name="Binneck E."/>
            <person name="de Melo N.F."/>
            <person name="da Silva R.H."/>
            <person name="de Melo A.L.T.M."/>
            <person name="Pandolfi V."/>
            <person name="Bustamante F.O."/>
            <person name="Brasileiro-Vidal A.C."/>
            <person name="Benko-Iseppon A.M."/>
        </authorList>
    </citation>
    <scope>NUCLEOTIDE SEQUENCE [LARGE SCALE GENOMIC DNA]</scope>
    <source>
        <tissue evidence="5">Leaves</tissue>
    </source>
</reference>
<evidence type="ECO:0000256" key="1">
    <source>
        <dbReference type="ARBA" id="ARBA00005234"/>
    </source>
</evidence>
<dbReference type="Gene3D" id="3.40.395.10">
    <property type="entry name" value="Adenoviral Proteinase, Chain A"/>
    <property type="match status" value="1"/>
</dbReference>
<keyword evidence="6" id="KW-1185">Reference proteome</keyword>
<organism evidence="5 6">
    <name type="scientific">Stylosanthes scabra</name>
    <dbReference type="NCBI Taxonomy" id="79078"/>
    <lineage>
        <taxon>Eukaryota</taxon>
        <taxon>Viridiplantae</taxon>
        <taxon>Streptophyta</taxon>
        <taxon>Embryophyta</taxon>
        <taxon>Tracheophyta</taxon>
        <taxon>Spermatophyta</taxon>
        <taxon>Magnoliopsida</taxon>
        <taxon>eudicotyledons</taxon>
        <taxon>Gunneridae</taxon>
        <taxon>Pentapetalae</taxon>
        <taxon>rosids</taxon>
        <taxon>fabids</taxon>
        <taxon>Fabales</taxon>
        <taxon>Fabaceae</taxon>
        <taxon>Papilionoideae</taxon>
        <taxon>50 kb inversion clade</taxon>
        <taxon>dalbergioids sensu lato</taxon>
        <taxon>Dalbergieae</taxon>
        <taxon>Pterocarpus clade</taxon>
        <taxon>Stylosanthes</taxon>
    </lineage>
</organism>
<accession>A0ABU6SMM8</accession>
<dbReference type="Pfam" id="PF02902">
    <property type="entry name" value="Peptidase_C48"/>
    <property type="match status" value="1"/>
</dbReference>
<comment type="caution">
    <text evidence="5">The sequence shown here is derived from an EMBL/GenBank/DDBJ whole genome shotgun (WGS) entry which is preliminary data.</text>
</comment>
<dbReference type="EMBL" id="JASCZI010061076">
    <property type="protein sequence ID" value="MED6137532.1"/>
    <property type="molecule type" value="Genomic_DNA"/>
</dbReference>
<dbReference type="Proteomes" id="UP001341840">
    <property type="component" value="Unassembled WGS sequence"/>
</dbReference>
<dbReference type="PROSITE" id="PS50600">
    <property type="entry name" value="ULP_PROTEASE"/>
    <property type="match status" value="1"/>
</dbReference>
<evidence type="ECO:0000313" key="6">
    <source>
        <dbReference type="Proteomes" id="UP001341840"/>
    </source>
</evidence>
<protein>
    <recommendedName>
        <fullName evidence="4">Ubiquitin-like protease family profile domain-containing protein</fullName>
    </recommendedName>
</protein>
<evidence type="ECO:0000259" key="4">
    <source>
        <dbReference type="PROSITE" id="PS50600"/>
    </source>
</evidence>
<dbReference type="InterPro" id="IPR003653">
    <property type="entry name" value="Peptidase_C48_C"/>
</dbReference>
<evidence type="ECO:0000256" key="3">
    <source>
        <dbReference type="ARBA" id="ARBA00022801"/>
    </source>
</evidence>
<keyword evidence="2" id="KW-0645">Protease</keyword>
<proteinExistence type="inferred from homology"/>
<sequence>MLGPEVILFDKQQAASRHMFFFPICLEHHWWMYAFHPKSQNLWALDSIFRPPRTEHRKNVDQYAARIIEELVQLALPWYKTCPNEIAVEYVEVLMQPNTFDCGVMVHPATTTLCRTGQSFLSIHINCMQGDLVKMRRRFLLDIVLSPWNACLANVEAIAHTPKRNVPPRNKRRG</sequence>
<feature type="domain" description="Ubiquitin-like protease family profile" evidence="4">
    <location>
        <begin position="1"/>
        <end position="113"/>
    </location>
</feature>
<comment type="similarity">
    <text evidence="1">Belongs to the peptidase C48 family.</text>
</comment>
<gene>
    <name evidence="5" type="ORF">PIB30_065802</name>
</gene>
<evidence type="ECO:0000256" key="2">
    <source>
        <dbReference type="ARBA" id="ARBA00022670"/>
    </source>
</evidence>
<dbReference type="SUPFAM" id="SSF54001">
    <property type="entry name" value="Cysteine proteinases"/>
    <property type="match status" value="1"/>
</dbReference>
<evidence type="ECO:0000313" key="5">
    <source>
        <dbReference type="EMBL" id="MED6137532.1"/>
    </source>
</evidence>